<evidence type="ECO:0000259" key="2">
    <source>
        <dbReference type="Pfam" id="PF06568"/>
    </source>
</evidence>
<protein>
    <submittedName>
        <fullName evidence="3">DUF1127 domain-containing protein</fullName>
    </submittedName>
</protein>
<comment type="caution">
    <text evidence="3">The sequence shown here is derived from an EMBL/GenBank/DDBJ whole genome shotgun (WGS) entry which is preliminary data.</text>
</comment>
<organism evidence="3 4">
    <name type="scientific">Pseudosulfitobacter koreensis</name>
    <dbReference type="NCBI Taxonomy" id="2968472"/>
    <lineage>
        <taxon>Bacteria</taxon>
        <taxon>Pseudomonadati</taxon>
        <taxon>Pseudomonadota</taxon>
        <taxon>Alphaproteobacteria</taxon>
        <taxon>Rhodobacterales</taxon>
        <taxon>Roseobacteraceae</taxon>
        <taxon>Pseudosulfitobacter</taxon>
    </lineage>
</organism>
<dbReference type="RefSeq" id="WP_258295812.1">
    <property type="nucleotide sequence ID" value="NZ_JANKJG010000015.1"/>
</dbReference>
<keyword evidence="4" id="KW-1185">Reference proteome</keyword>
<reference evidence="3" key="1">
    <citation type="submission" date="2022-07" db="EMBL/GenBank/DDBJ databases">
        <title>Pseudosulfitobacter sp. strain AP-MA-4, whole genome sequence.</title>
        <authorList>
            <person name="Jiang Y."/>
        </authorList>
    </citation>
    <scope>NUCLEOTIDE SEQUENCE</scope>
    <source>
        <strain evidence="3">AP-MA-4</strain>
    </source>
</reference>
<evidence type="ECO:0000256" key="1">
    <source>
        <dbReference type="SAM" id="MobiDB-lite"/>
    </source>
</evidence>
<dbReference type="EMBL" id="JANKJG010000015">
    <property type="protein sequence ID" value="MCR8828041.1"/>
    <property type="molecule type" value="Genomic_DNA"/>
</dbReference>
<feature type="region of interest" description="Disordered" evidence="1">
    <location>
        <begin position="103"/>
        <end position="127"/>
    </location>
</feature>
<accession>A0ABT1Z4I4</accession>
<gene>
    <name evidence="3" type="ORF">NTA49_15985</name>
</gene>
<name>A0ABT1Z4I4_9RHOB</name>
<feature type="domain" description="YjiS-like" evidence="2">
    <location>
        <begin position="59"/>
        <end position="88"/>
    </location>
</feature>
<evidence type="ECO:0000313" key="4">
    <source>
        <dbReference type="Proteomes" id="UP001165396"/>
    </source>
</evidence>
<proteinExistence type="predicted"/>
<dbReference type="Proteomes" id="UP001165396">
    <property type="component" value="Unassembled WGS sequence"/>
</dbReference>
<dbReference type="InterPro" id="IPR009506">
    <property type="entry name" value="YjiS-like"/>
</dbReference>
<sequence>MREWTSSMGSGRLVHPLFMEHVMHPYMFNPNILFLRPSSSSKSTKRPGALRRMAGAAFRNLKRRKMIATLQRMDDHLLRDIGIERSDIPRVVESFSTRELGMRPVSPDVARTSLKQSRAAKSDKVSA</sequence>
<evidence type="ECO:0000313" key="3">
    <source>
        <dbReference type="EMBL" id="MCR8828041.1"/>
    </source>
</evidence>
<dbReference type="Pfam" id="PF06568">
    <property type="entry name" value="YjiS-like"/>
    <property type="match status" value="1"/>
</dbReference>